<dbReference type="InterPro" id="IPR007343">
    <property type="entry name" value="Uncharacterised_pept_Zn_put"/>
</dbReference>
<organism evidence="7">
    <name type="scientific">Deinococcus sp. VB142</name>
    <dbReference type="NCBI Taxonomy" id="3112952"/>
    <lineage>
        <taxon>Bacteria</taxon>
        <taxon>Thermotogati</taxon>
        <taxon>Deinococcota</taxon>
        <taxon>Deinococci</taxon>
        <taxon>Deinococcales</taxon>
        <taxon>Deinococcaceae</taxon>
        <taxon>Deinococcus</taxon>
    </lineage>
</organism>
<name>A0AAU6PYQ2_9DEIO</name>
<dbReference type="PANTHER" id="PTHR30168:SF0">
    <property type="entry name" value="INNER MEMBRANE PROTEIN"/>
    <property type="match status" value="1"/>
</dbReference>
<reference evidence="7" key="1">
    <citation type="submission" date="2024-03" db="EMBL/GenBank/DDBJ databases">
        <title>Deinococcus weizhi sp. nov., isolated from human skin.</title>
        <authorList>
            <person name="Wei Z."/>
            <person name="Tian F."/>
            <person name="Yang C."/>
            <person name="Xin L.T."/>
            <person name="Wen Z.J."/>
            <person name="Lan K.C."/>
            <person name="Yu L."/>
            <person name="Zhe W."/>
            <person name="Dan F.D."/>
            <person name="Jun W."/>
            <person name="Rui Z."/>
            <person name="Yong X.J."/>
            <person name="Ting Y."/>
            <person name="Wei X."/>
            <person name="Xu Z.G."/>
            <person name="Xin Z."/>
            <person name="Dong F.G."/>
            <person name="Ni X.M."/>
            <person name="Zheng M.G."/>
            <person name="Chun Y."/>
            <person name="Qian W.X."/>
        </authorList>
    </citation>
    <scope>NUCLEOTIDE SEQUENCE</scope>
    <source>
        <strain evidence="7">VB142</strain>
    </source>
</reference>
<evidence type="ECO:0000256" key="1">
    <source>
        <dbReference type="ARBA" id="ARBA00004167"/>
    </source>
</evidence>
<evidence type="ECO:0000256" key="3">
    <source>
        <dbReference type="ARBA" id="ARBA00022989"/>
    </source>
</evidence>
<accession>A0AAU6PYQ2</accession>
<evidence type="ECO:0000256" key="5">
    <source>
        <dbReference type="SAM" id="MobiDB-lite"/>
    </source>
</evidence>
<evidence type="ECO:0000256" key="4">
    <source>
        <dbReference type="ARBA" id="ARBA00023136"/>
    </source>
</evidence>
<evidence type="ECO:0000256" key="2">
    <source>
        <dbReference type="ARBA" id="ARBA00022692"/>
    </source>
</evidence>
<feature type="compositionally biased region" description="Low complexity" evidence="5">
    <location>
        <begin position="57"/>
        <end position="72"/>
    </location>
</feature>
<keyword evidence="4 6" id="KW-0472">Membrane</keyword>
<keyword evidence="2 6" id="KW-0812">Transmembrane</keyword>
<feature type="region of interest" description="Disordered" evidence="5">
    <location>
        <begin position="54"/>
        <end position="74"/>
    </location>
</feature>
<evidence type="ECO:0000256" key="6">
    <source>
        <dbReference type="SAM" id="Phobius"/>
    </source>
</evidence>
<dbReference type="RefSeq" id="WP_339094188.1">
    <property type="nucleotide sequence ID" value="NZ_CP149782.1"/>
</dbReference>
<dbReference type="PANTHER" id="PTHR30168">
    <property type="entry name" value="PUTATIVE MEMBRANE PROTEIN YPFJ"/>
    <property type="match status" value="1"/>
</dbReference>
<comment type="subcellular location">
    <subcellularLocation>
        <location evidence="1">Membrane</location>
        <topology evidence="1">Single-pass membrane protein</topology>
    </subcellularLocation>
</comment>
<protein>
    <submittedName>
        <fullName evidence="7">Neutral zinc metallopeptidase</fullName>
    </submittedName>
</protein>
<dbReference type="GO" id="GO:0016020">
    <property type="term" value="C:membrane"/>
    <property type="evidence" value="ECO:0007669"/>
    <property type="project" value="UniProtKB-SubCell"/>
</dbReference>
<dbReference type="AlphaFoldDB" id="A0AAU6PYQ2"/>
<proteinExistence type="predicted"/>
<dbReference type="EMBL" id="CP149782">
    <property type="protein sequence ID" value="WYF43479.1"/>
    <property type="molecule type" value="Genomic_DNA"/>
</dbReference>
<evidence type="ECO:0000313" key="7">
    <source>
        <dbReference type="EMBL" id="WYF43479.1"/>
    </source>
</evidence>
<sequence>MDWRNLPGGGNIEDRRGGGGLPGGGLAVGGGIGGLILALIAMFFGVDPGIITGGGQQPPVQTQTQPTQTAPGEQDTEYQFVDRIVASTDRTWTQIFQQSNRQYTKPTLVLFNQYVQSACGQASSATGPFYCPLDSKVYLDTSFFATMDRRLGGGGDFAYSYVIAHEVGHHVQNELGLAEQVERKQRSARTEAEANSYGVRLELQADCFAGVWGNSVKGSDMANLTQDDIREAINTAAAIGDDTLQKQGQGRVVPDSFTHGTSQQRMNWFMKGFQTGNPNQCDTFSQPYNQL</sequence>
<keyword evidence="3 6" id="KW-1133">Transmembrane helix</keyword>
<gene>
    <name evidence="7" type="ORF">WDJ50_08560</name>
</gene>
<feature type="transmembrane region" description="Helical" evidence="6">
    <location>
        <begin position="26"/>
        <end position="46"/>
    </location>
</feature>
<feature type="region of interest" description="Disordered" evidence="5">
    <location>
        <begin position="1"/>
        <end position="20"/>
    </location>
</feature>
<dbReference type="Pfam" id="PF04228">
    <property type="entry name" value="Zn_peptidase"/>
    <property type="match status" value="1"/>
</dbReference>